<keyword evidence="1" id="KW-0732">Signal</keyword>
<keyword evidence="3" id="KW-1185">Reference proteome</keyword>
<evidence type="ECO:0000313" key="2">
    <source>
        <dbReference type="EMBL" id="MEV0706593.1"/>
    </source>
</evidence>
<protein>
    <recommendedName>
        <fullName evidence="4">Secreted protein</fullName>
    </recommendedName>
</protein>
<evidence type="ECO:0000313" key="3">
    <source>
        <dbReference type="Proteomes" id="UP001551695"/>
    </source>
</evidence>
<feature type="signal peptide" evidence="1">
    <location>
        <begin position="1"/>
        <end position="26"/>
    </location>
</feature>
<accession>A0ABV3FMM0</accession>
<name>A0ABV3FMM0_9NOCA</name>
<evidence type="ECO:0000256" key="1">
    <source>
        <dbReference type="SAM" id="SignalP"/>
    </source>
</evidence>
<organism evidence="2 3">
    <name type="scientific">Nocardia aurea</name>
    <dbReference type="NCBI Taxonomy" id="2144174"/>
    <lineage>
        <taxon>Bacteria</taxon>
        <taxon>Bacillati</taxon>
        <taxon>Actinomycetota</taxon>
        <taxon>Actinomycetes</taxon>
        <taxon>Mycobacteriales</taxon>
        <taxon>Nocardiaceae</taxon>
        <taxon>Nocardia</taxon>
    </lineage>
</organism>
<proteinExistence type="predicted"/>
<dbReference type="EMBL" id="JBFAKC010000001">
    <property type="protein sequence ID" value="MEV0706593.1"/>
    <property type="molecule type" value="Genomic_DNA"/>
</dbReference>
<sequence>MKLFRTCAVASVAIALGLLGAGSGTAGTGSAGNYPPPAPTYTLLPGGIVRIEPGPGGPPTGWWCGGASLNPPTYFAAPRGAPLPQDLHFPPGSTVQIECTSGSDVRARVELVTLP</sequence>
<reference evidence="2 3" key="1">
    <citation type="submission" date="2024-06" db="EMBL/GenBank/DDBJ databases">
        <title>The Natural Products Discovery Center: Release of the First 8490 Sequenced Strains for Exploring Actinobacteria Biosynthetic Diversity.</title>
        <authorList>
            <person name="Kalkreuter E."/>
            <person name="Kautsar S.A."/>
            <person name="Yang D."/>
            <person name="Bader C.D."/>
            <person name="Teijaro C.N."/>
            <person name="Fluegel L."/>
            <person name="Davis C.M."/>
            <person name="Simpson J.R."/>
            <person name="Lauterbach L."/>
            <person name="Steele A.D."/>
            <person name="Gui C."/>
            <person name="Meng S."/>
            <person name="Li G."/>
            <person name="Viehrig K."/>
            <person name="Ye F."/>
            <person name="Su P."/>
            <person name="Kiefer A.F."/>
            <person name="Nichols A."/>
            <person name="Cepeda A.J."/>
            <person name="Yan W."/>
            <person name="Fan B."/>
            <person name="Jiang Y."/>
            <person name="Adhikari A."/>
            <person name="Zheng C.-J."/>
            <person name="Schuster L."/>
            <person name="Cowan T.M."/>
            <person name="Smanski M.J."/>
            <person name="Chevrette M.G."/>
            <person name="De Carvalho L.P.S."/>
            <person name="Shen B."/>
        </authorList>
    </citation>
    <scope>NUCLEOTIDE SEQUENCE [LARGE SCALE GENOMIC DNA]</scope>
    <source>
        <strain evidence="2 3">NPDC050403</strain>
    </source>
</reference>
<gene>
    <name evidence="2" type="ORF">AB0I48_03420</name>
</gene>
<evidence type="ECO:0008006" key="4">
    <source>
        <dbReference type="Google" id="ProtNLM"/>
    </source>
</evidence>
<comment type="caution">
    <text evidence="2">The sequence shown here is derived from an EMBL/GenBank/DDBJ whole genome shotgun (WGS) entry which is preliminary data.</text>
</comment>
<feature type="chain" id="PRO_5045454128" description="Secreted protein" evidence="1">
    <location>
        <begin position="27"/>
        <end position="115"/>
    </location>
</feature>
<dbReference type="Proteomes" id="UP001551695">
    <property type="component" value="Unassembled WGS sequence"/>
</dbReference>
<dbReference type="RefSeq" id="WP_355089668.1">
    <property type="nucleotide sequence ID" value="NZ_JBEXKW010000075.1"/>
</dbReference>